<dbReference type="SUPFAM" id="SSF51556">
    <property type="entry name" value="Metallo-dependent hydrolases"/>
    <property type="match status" value="1"/>
</dbReference>
<comment type="caution">
    <text evidence="1">The sequence shown here is derived from an EMBL/GenBank/DDBJ whole genome shotgun (WGS) entry which is preliminary data.</text>
</comment>
<accession>A0A846WTA0</accession>
<proteinExistence type="predicted"/>
<gene>
    <name evidence="1" type="ORF">HGA05_20240</name>
</gene>
<dbReference type="InterPro" id="IPR032466">
    <property type="entry name" value="Metal_Hydrolase"/>
</dbReference>
<name>A0A846WTA0_9ACTN</name>
<evidence type="ECO:0000313" key="2">
    <source>
        <dbReference type="Proteomes" id="UP000563898"/>
    </source>
</evidence>
<dbReference type="EMBL" id="JAAXPC010000013">
    <property type="protein sequence ID" value="NKY03903.1"/>
    <property type="molecule type" value="Genomic_DNA"/>
</dbReference>
<dbReference type="Gene3D" id="3.20.20.140">
    <property type="entry name" value="Metal-dependent hydrolases"/>
    <property type="match status" value="1"/>
</dbReference>
<sequence>MPGWPDWSPRAHLDMMESVGIGRSVLSISSPGVHFGDDAQARDLAW</sequence>
<dbReference type="AlphaFoldDB" id="A0A846WTA0"/>
<protein>
    <submittedName>
        <fullName evidence="1">Uncharacterized protein</fullName>
    </submittedName>
</protein>
<reference evidence="1 2" key="1">
    <citation type="submission" date="2020-04" db="EMBL/GenBank/DDBJ databases">
        <title>MicrobeNet Type strains.</title>
        <authorList>
            <person name="Nicholson A.C."/>
        </authorList>
    </citation>
    <scope>NUCLEOTIDE SEQUENCE [LARGE SCALE GENOMIC DNA]</scope>
    <source>
        <strain evidence="1 2">ATCC BAA-14</strain>
    </source>
</reference>
<dbReference type="RefSeq" id="WP_168436289.1">
    <property type="nucleotide sequence ID" value="NZ_JAAXPC010000013.1"/>
</dbReference>
<organism evidence="1 2">
    <name type="scientific">Gordonia polyisoprenivorans</name>
    <dbReference type="NCBI Taxonomy" id="84595"/>
    <lineage>
        <taxon>Bacteria</taxon>
        <taxon>Bacillati</taxon>
        <taxon>Actinomycetota</taxon>
        <taxon>Actinomycetes</taxon>
        <taxon>Mycobacteriales</taxon>
        <taxon>Gordoniaceae</taxon>
        <taxon>Gordonia</taxon>
    </lineage>
</organism>
<dbReference type="Proteomes" id="UP000563898">
    <property type="component" value="Unassembled WGS sequence"/>
</dbReference>
<evidence type="ECO:0000313" key="1">
    <source>
        <dbReference type="EMBL" id="NKY03903.1"/>
    </source>
</evidence>